<feature type="domain" description="Protein phosphatase 1 regulatory subunit 35 C-terminal" evidence="6">
    <location>
        <begin position="127"/>
        <end position="258"/>
    </location>
</feature>
<feature type="region of interest" description="Disordered" evidence="5">
    <location>
        <begin position="1"/>
        <end position="21"/>
    </location>
</feature>
<proteinExistence type="inferred from homology"/>
<evidence type="ECO:0000259" key="6">
    <source>
        <dbReference type="Pfam" id="PF15503"/>
    </source>
</evidence>
<evidence type="ECO:0000256" key="3">
    <source>
        <dbReference type="ARBA" id="ARBA00023212"/>
    </source>
</evidence>
<evidence type="ECO:0000256" key="5">
    <source>
        <dbReference type="SAM" id="MobiDB-lite"/>
    </source>
</evidence>
<dbReference type="InterPro" id="IPR029135">
    <property type="entry name" value="PPP1R35_C"/>
</dbReference>
<dbReference type="InterPro" id="IPR033590">
    <property type="entry name" value="PPP1R35"/>
</dbReference>
<keyword evidence="8" id="KW-1185">Reference proteome</keyword>
<evidence type="ECO:0000256" key="1">
    <source>
        <dbReference type="ARBA" id="ARBA00004114"/>
    </source>
</evidence>
<sequence length="275" mass="31133">MSHIPSKDSLQSRTKKKVKPVKVFSDGKSGTILPVIESQSTGKTKSLSSGSQKRRLFLGKCSQVEAVHTAKFNRKISSQTIRIENETSSVDIVQRMQTFGIPTASYQPALCGHIVATPQSQQTINQPMFQTSVALMKNLETLKIFEIETRKLVNLKMEKDIRVQKSVNAKITTVLDQTRPVFSRLQPISLNVEQLTIQDESKLQTLAEKYAPQIRYKDPRICLEDFVDCVVISGTPVIPEYSFHELCYHYLIDPFIETQMLGDQLMPYIFGFNNS</sequence>
<dbReference type="EMBL" id="JAOYFB010000037">
    <property type="protein sequence ID" value="KAK4024645.1"/>
    <property type="molecule type" value="Genomic_DNA"/>
</dbReference>
<dbReference type="Proteomes" id="UP001234178">
    <property type="component" value="Unassembled WGS sequence"/>
</dbReference>
<gene>
    <name evidence="7" type="ORF">OUZ56_010067</name>
</gene>
<organism evidence="7 8">
    <name type="scientific">Daphnia magna</name>
    <dbReference type="NCBI Taxonomy" id="35525"/>
    <lineage>
        <taxon>Eukaryota</taxon>
        <taxon>Metazoa</taxon>
        <taxon>Ecdysozoa</taxon>
        <taxon>Arthropoda</taxon>
        <taxon>Crustacea</taxon>
        <taxon>Branchiopoda</taxon>
        <taxon>Diplostraca</taxon>
        <taxon>Cladocera</taxon>
        <taxon>Anomopoda</taxon>
        <taxon>Daphniidae</taxon>
        <taxon>Daphnia</taxon>
    </lineage>
</organism>
<protein>
    <recommendedName>
        <fullName evidence="6">Protein phosphatase 1 regulatory subunit 35 C-terminal domain-containing protein</fullName>
    </recommendedName>
</protein>
<reference evidence="7 8" key="1">
    <citation type="journal article" date="2023" name="Nucleic Acids Res.">
        <title>The hologenome of Daphnia magna reveals possible DNA methylation and microbiome-mediated evolution of the host genome.</title>
        <authorList>
            <person name="Chaturvedi A."/>
            <person name="Li X."/>
            <person name="Dhandapani V."/>
            <person name="Marshall H."/>
            <person name="Kissane S."/>
            <person name="Cuenca-Cambronero M."/>
            <person name="Asole G."/>
            <person name="Calvet F."/>
            <person name="Ruiz-Romero M."/>
            <person name="Marangio P."/>
            <person name="Guigo R."/>
            <person name="Rago D."/>
            <person name="Mirbahai L."/>
            <person name="Eastwood N."/>
            <person name="Colbourne J.K."/>
            <person name="Zhou J."/>
            <person name="Mallon E."/>
            <person name="Orsini L."/>
        </authorList>
    </citation>
    <scope>NUCLEOTIDE SEQUENCE [LARGE SCALE GENOMIC DNA]</scope>
    <source>
        <strain evidence="7">LRV0_1</strain>
    </source>
</reference>
<accession>A0ABR0AHN6</accession>
<comment type="similarity">
    <text evidence="4">Belongs to the PPP1R35 family.</text>
</comment>
<evidence type="ECO:0000256" key="4">
    <source>
        <dbReference type="ARBA" id="ARBA00029452"/>
    </source>
</evidence>
<dbReference type="PANTHER" id="PTHR28625:SF1">
    <property type="entry name" value="PROTEIN PHOSPHATASE 1 REGULATORY SUBUNIT 35"/>
    <property type="match status" value="1"/>
</dbReference>
<evidence type="ECO:0000313" key="8">
    <source>
        <dbReference type="Proteomes" id="UP001234178"/>
    </source>
</evidence>
<keyword evidence="3" id="KW-0206">Cytoskeleton</keyword>
<comment type="subcellular location">
    <subcellularLocation>
        <location evidence="1">Cytoplasm</location>
        <location evidence="1">Cytoskeleton</location>
        <location evidence="1">Microtubule organizing center</location>
        <location evidence="1">Centrosome</location>
        <location evidence="1">Centriole</location>
    </subcellularLocation>
</comment>
<evidence type="ECO:0000313" key="7">
    <source>
        <dbReference type="EMBL" id="KAK4024645.1"/>
    </source>
</evidence>
<keyword evidence="2" id="KW-0963">Cytoplasm</keyword>
<evidence type="ECO:0000256" key="2">
    <source>
        <dbReference type="ARBA" id="ARBA00022490"/>
    </source>
</evidence>
<dbReference type="Pfam" id="PF15503">
    <property type="entry name" value="PPP1R35_C"/>
    <property type="match status" value="1"/>
</dbReference>
<comment type="caution">
    <text evidence="7">The sequence shown here is derived from an EMBL/GenBank/DDBJ whole genome shotgun (WGS) entry which is preliminary data.</text>
</comment>
<name>A0ABR0AHN6_9CRUS</name>
<dbReference type="PANTHER" id="PTHR28625">
    <property type="entry name" value="PROTEIN PHOSPHATASE 1 REGULATORY SUBUNIT 35"/>
    <property type="match status" value="1"/>
</dbReference>